<organism evidence="1 2">
    <name type="scientific">Scomber scombrus</name>
    <name type="common">Atlantic mackerel</name>
    <name type="synonym">Scomber vernalis</name>
    <dbReference type="NCBI Taxonomy" id="13677"/>
    <lineage>
        <taxon>Eukaryota</taxon>
        <taxon>Metazoa</taxon>
        <taxon>Chordata</taxon>
        <taxon>Craniata</taxon>
        <taxon>Vertebrata</taxon>
        <taxon>Euteleostomi</taxon>
        <taxon>Actinopterygii</taxon>
        <taxon>Neopterygii</taxon>
        <taxon>Teleostei</taxon>
        <taxon>Neoteleostei</taxon>
        <taxon>Acanthomorphata</taxon>
        <taxon>Pelagiaria</taxon>
        <taxon>Scombriformes</taxon>
        <taxon>Scombridae</taxon>
        <taxon>Scomber</taxon>
    </lineage>
</organism>
<evidence type="ECO:0000313" key="1">
    <source>
        <dbReference type="EMBL" id="CAK6960886.1"/>
    </source>
</evidence>
<gene>
    <name evidence="1" type="ORF">FSCOSCO3_A005652</name>
</gene>
<proteinExistence type="predicted"/>
<keyword evidence="2" id="KW-1185">Reference proteome</keyword>
<accession>A0AAV1NRJ1</accession>
<evidence type="ECO:0000313" key="2">
    <source>
        <dbReference type="Proteomes" id="UP001314229"/>
    </source>
</evidence>
<protein>
    <submittedName>
        <fullName evidence="1">Uncharacterized protein</fullName>
    </submittedName>
</protein>
<comment type="caution">
    <text evidence="1">The sequence shown here is derived from an EMBL/GenBank/DDBJ whole genome shotgun (WGS) entry which is preliminary data.</text>
</comment>
<dbReference type="AlphaFoldDB" id="A0AAV1NRJ1"/>
<name>A0AAV1NRJ1_SCOSC</name>
<sequence>MANVSAPNLSESLDHRFGKPLVWKTSGLLERKRHQQSHQPLWLLSAFPDAELRVNLLVGICWDRCRQVVVEQVVV</sequence>
<dbReference type="Proteomes" id="UP001314229">
    <property type="component" value="Unassembled WGS sequence"/>
</dbReference>
<reference evidence="1 2" key="1">
    <citation type="submission" date="2024-01" db="EMBL/GenBank/DDBJ databases">
        <authorList>
            <person name="Alioto T."/>
            <person name="Alioto T."/>
            <person name="Gomez Garrido J."/>
        </authorList>
    </citation>
    <scope>NUCLEOTIDE SEQUENCE [LARGE SCALE GENOMIC DNA]</scope>
</reference>
<dbReference type="EMBL" id="CAWUFR010000047">
    <property type="protein sequence ID" value="CAK6960886.1"/>
    <property type="molecule type" value="Genomic_DNA"/>
</dbReference>